<dbReference type="EMBL" id="PGOL01001241">
    <property type="protein sequence ID" value="PKI59713.1"/>
    <property type="molecule type" value="Genomic_DNA"/>
</dbReference>
<accession>A0A2I0JV40</accession>
<organism evidence="2 3">
    <name type="scientific">Punica granatum</name>
    <name type="common">Pomegranate</name>
    <dbReference type="NCBI Taxonomy" id="22663"/>
    <lineage>
        <taxon>Eukaryota</taxon>
        <taxon>Viridiplantae</taxon>
        <taxon>Streptophyta</taxon>
        <taxon>Embryophyta</taxon>
        <taxon>Tracheophyta</taxon>
        <taxon>Spermatophyta</taxon>
        <taxon>Magnoliopsida</taxon>
        <taxon>eudicotyledons</taxon>
        <taxon>Gunneridae</taxon>
        <taxon>Pentapetalae</taxon>
        <taxon>rosids</taxon>
        <taxon>malvids</taxon>
        <taxon>Myrtales</taxon>
        <taxon>Lythraceae</taxon>
        <taxon>Punica</taxon>
    </lineage>
</organism>
<proteinExistence type="predicted"/>
<evidence type="ECO:0000256" key="1">
    <source>
        <dbReference type="SAM" id="MobiDB-lite"/>
    </source>
</evidence>
<reference evidence="2 3" key="1">
    <citation type="submission" date="2017-11" db="EMBL/GenBank/DDBJ databases">
        <title>De-novo sequencing of pomegranate (Punica granatum L.) genome.</title>
        <authorList>
            <person name="Akparov Z."/>
            <person name="Amiraslanov A."/>
            <person name="Hajiyeva S."/>
            <person name="Abbasov M."/>
            <person name="Kaur K."/>
            <person name="Hamwieh A."/>
            <person name="Solovyev V."/>
            <person name="Salamov A."/>
            <person name="Braich B."/>
            <person name="Kosarev P."/>
            <person name="Mahmoud A."/>
            <person name="Hajiyev E."/>
            <person name="Babayeva S."/>
            <person name="Izzatullayeva V."/>
            <person name="Mammadov A."/>
            <person name="Mammadov A."/>
            <person name="Sharifova S."/>
            <person name="Ojaghi J."/>
            <person name="Eynullazada K."/>
            <person name="Bayramov B."/>
            <person name="Abdulazimova A."/>
            <person name="Shahmuradov I."/>
        </authorList>
    </citation>
    <scope>NUCLEOTIDE SEQUENCE [LARGE SCALE GENOMIC DNA]</scope>
    <source>
        <strain evidence="3">cv. AG2017</strain>
        <tissue evidence="2">Leaf</tissue>
    </source>
</reference>
<name>A0A2I0JV40_PUNGR</name>
<evidence type="ECO:0000313" key="2">
    <source>
        <dbReference type="EMBL" id="PKI59713.1"/>
    </source>
</evidence>
<comment type="caution">
    <text evidence="2">The sequence shown here is derived from an EMBL/GenBank/DDBJ whole genome shotgun (WGS) entry which is preliminary data.</text>
</comment>
<dbReference type="Proteomes" id="UP000233551">
    <property type="component" value="Unassembled WGS sequence"/>
</dbReference>
<gene>
    <name evidence="2" type="ORF">CRG98_019889</name>
</gene>
<feature type="region of interest" description="Disordered" evidence="1">
    <location>
        <begin position="39"/>
        <end position="59"/>
    </location>
</feature>
<protein>
    <submittedName>
        <fullName evidence="2">Uncharacterized protein</fullName>
    </submittedName>
</protein>
<keyword evidence="3" id="KW-1185">Reference proteome</keyword>
<sequence length="107" mass="11639">MQGKSRGSVRESGDLVEHLEGCSGARACTFGELGARGWRAQARGRGSGEREVRRWRARAHGSTQVGARARCAGWRAGARGTLERARCRAATGVLFTREHVLHLKSPK</sequence>
<evidence type="ECO:0000313" key="3">
    <source>
        <dbReference type="Proteomes" id="UP000233551"/>
    </source>
</evidence>
<dbReference type="AlphaFoldDB" id="A0A2I0JV40"/>